<accession>A0ABS2ICN6</accession>
<evidence type="ECO:0000256" key="7">
    <source>
        <dbReference type="SAM" id="MobiDB-lite"/>
    </source>
</evidence>
<comment type="caution">
    <text evidence="8">The sequence shown here is derived from an EMBL/GenBank/DDBJ whole genome shotgun (WGS) entry which is preliminary data.</text>
</comment>
<name>A0ABS2ICN6_9GAMM</name>
<dbReference type="SUPFAM" id="SSF53187">
    <property type="entry name" value="Zn-dependent exopeptidases"/>
    <property type="match status" value="1"/>
</dbReference>
<dbReference type="InterPro" id="IPR017537">
    <property type="entry name" value="Peptidase_M42_hydrolase"/>
</dbReference>
<dbReference type="SUPFAM" id="SSF101821">
    <property type="entry name" value="Aminopeptidase/glucanase lid domain"/>
    <property type="match status" value="1"/>
</dbReference>
<evidence type="ECO:0000256" key="1">
    <source>
        <dbReference type="ARBA" id="ARBA00006272"/>
    </source>
</evidence>
<evidence type="ECO:0000256" key="6">
    <source>
        <dbReference type="PIRNR" id="PIRNR001123"/>
    </source>
</evidence>
<keyword evidence="3" id="KW-0645">Protease</keyword>
<evidence type="ECO:0000256" key="4">
    <source>
        <dbReference type="ARBA" id="ARBA00022723"/>
    </source>
</evidence>
<dbReference type="CDD" id="cd05657">
    <property type="entry name" value="M42_glucanase_like"/>
    <property type="match status" value="1"/>
</dbReference>
<protein>
    <submittedName>
        <fullName evidence="8">Osmoprotectant NAGGN system M42 family peptidase</fullName>
    </submittedName>
</protein>
<dbReference type="EMBL" id="JAFEUP010000001">
    <property type="protein sequence ID" value="MBM7059677.1"/>
    <property type="molecule type" value="Genomic_DNA"/>
</dbReference>
<dbReference type="PIRSF" id="PIRSF001123">
    <property type="entry name" value="PepA_GA"/>
    <property type="match status" value="1"/>
</dbReference>
<keyword evidence="4" id="KW-0479">Metal-binding</keyword>
<feature type="compositionally biased region" description="Basic and acidic residues" evidence="7">
    <location>
        <begin position="369"/>
        <end position="380"/>
    </location>
</feature>
<dbReference type="Proteomes" id="UP000717995">
    <property type="component" value="Unassembled WGS sequence"/>
</dbReference>
<dbReference type="PANTHER" id="PTHR32481">
    <property type="entry name" value="AMINOPEPTIDASE"/>
    <property type="match status" value="1"/>
</dbReference>
<evidence type="ECO:0000256" key="2">
    <source>
        <dbReference type="ARBA" id="ARBA00022438"/>
    </source>
</evidence>
<keyword evidence="5" id="KW-0378">Hydrolase</keyword>
<dbReference type="Gene3D" id="2.40.30.40">
    <property type="entry name" value="Peptidase M42, domain 2"/>
    <property type="match status" value="1"/>
</dbReference>
<dbReference type="NCBIfam" id="TIGR03106">
    <property type="entry name" value="trio_M42_hydro"/>
    <property type="match status" value="1"/>
</dbReference>
<keyword evidence="9" id="KW-1185">Reference proteome</keyword>
<dbReference type="InterPro" id="IPR023367">
    <property type="entry name" value="Peptidase_M42_dom2"/>
</dbReference>
<evidence type="ECO:0000313" key="9">
    <source>
        <dbReference type="Proteomes" id="UP000717995"/>
    </source>
</evidence>
<feature type="region of interest" description="Disordered" evidence="7">
    <location>
        <begin position="358"/>
        <end position="396"/>
    </location>
</feature>
<proteinExistence type="inferred from homology"/>
<sequence length="396" mass="43140">MPKLPEPDLDYLKRVLLEMLAIPSPTGFTDTIVRYVAERLEELGVPFELTRRGNIRATLQGRQSSPDRAVSAHLDTIGAIVRELKDNGRLGLAPVGCWSSRFAEGSRVSLFTDNGVLRGSVLPLMASGHAFNTQVDALPISWDHVELRVDAYCTTRADCETLGISVGDFVAFDPLPEYTESGHISARHLDDKAGVAALLCALKLLSEAKLQPLIDCHPIFTITEEVGSGAAATLPWDVSEFVGIDIAPVAPGQQSSEHTVSVAMQDSGGPYDYHLSRHLLKLAAQYEIPVRRDLFRYYHSDAQSAVTAGHDIRTALLAFGCDATHGYERTHIDSLAALTRLLARYLLSPPVFASDAHPSPDSLESFSHQLEHDAQLESDTRVPPVESVVGQRDQGT</sequence>
<keyword evidence="2" id="KW-0031">Aminopeptidase</keyword>
<gene>
    <name evidence="8" type="ORF">JQX08_03060</name>
</gene>
<dbReference type="RefSeq" id="WP_204914629.1">
    <property type="nucleotide sequence ID" value="NZ_JAFEUP010000001.1"/>
</dbReference>
<dbReference type="InterPro" id="IPR008007">
    <property type="entry name" value="Peptidase_M42"/>
</dbReference>
<evidence type="ECO:0000256" key="3">
    <source>
        <dbReference type="ARBA" id="ARBA00022670"/>
    </source>
</evidence>
<dbReference type="Pfam" id="PF05343">
    <property type="entry name" value="Peptidase_M42"/>
    <property type="match status" value="1"/>
</dbReference>
<reference evidence="8 9" key="1">
    <citation type="submission" date="2021-02" db="EMBL/GenBank/DDBJ databases">
        <authorList>
            <person name="Lee D.-H."/>
        </authorList>
    </citation>
    <scope>NUCLEOTIDE SEQUENCE [LARGE SCALE GENOMIC DNA]</scope>
    <source>
        <strain evidence="8 9">UL073</strain>
    </source>
</reference>
<evidence type="ECO:0000313" key="8">
    <source>
        <dbReference type="EMBL" id="MBM7059677.1"/>
    </source>
</evidence>
<dbReference type="Gene3D" id="3.40.630.10">
    <property type="entry name" value="Zn peptidases"/>
    <property type="match status" value="1"/>
</dbReference>
<comment type="similarity">
    <text evidence="1 6">Belongs to the peptidase M42 family.</text>
</comment>
<organism evidence="8 9">
    <name type="scientific">Zestomonas insulae</name>
    <dbReference type="NCBI Taxonomy" id="2809017"/>
    <lineage>
        <taxon>Bacteria</taxon>
        <taxon>Pseudomonadati</taxon>
        <taxon>Pseudomonadota</taxon>
        <taxon>Gammaproteobacteria</taxon>
        <taxon>Pseudomonadales</taxon>
        <taxon>Pseudomonadaceae</taxon>
        <taxon>Zestomonas</taxon>
    </lineage>
</organism>
<evidence type="ECO:0000256" key="5">
    <source>
        <dbReference type="ARBA" id="ARBA00022801"/>
    </source>
</evidence>
<dbReference type="InterPro" id="IPR051464">
    <property type="entry name" value="Peptidase_M42_aminopept"/>
</dbReference>
<dbReference type="PANTHER" id="PTHR32481:SF7">
    <property type="entry name" value="AMINOPEPTIDASE YHFE-RELATED"/>
    <property type="match status" value="1"/>
</dbReference>